<evidence type="ECO:0000313" key="7">
    <source>
        <dbReference type="Proteomes" id="UP000190274"/>
    </source>
</evidence>
<dbReference type="PROSITE" id="PS00671">
    <property type="entry name" value="D_2_HYDROXYACID_DH_3"/>
    <property type="match status" value="1"/>
</dbReference>
<dbReference type="PROSITE" id="PS00065">
    <property type="entry name" value="D_2_HYDROXYACID_DH_1"/>
    <property type="match status" value="1"/>
</dbReference>
<dbReference type="STRING" id="1266660.A0A1G4J8H6"/>
<dbReference type="GO" id="GO:0005829">
    <property type="term" value="C:cytosol"/>
    <property type="evidence" value="ECO:0007669"/>
    <property type="project" value="TreeGrafter"/>
</dbReference>
<dbReference type="FunFam" id="3.40.50.720:FF:000026">
    <property type="entry name" value="Glyoxylate/hydroxypyruvate reductase B"/>
    <property type="match status" value="1"/>
</dbReference>
<evidence type="ECO:0000259" key="4">
    <source>
        <dbReference type="Pfam" id="PF00389"/>
    </source>
</evidence>
<dbReference type="InterPro" id="IPR036291">
    <property type="entry name" value="NAD(P)-bd_dom_sf"/>
</dbReference>
<protein>
    <submittedName>
        <fullName evidence="6">LADA_0D13168g1_1</fullName>
    </submittedName>
</protein>
<organism evidence="6 7">
    <name type="scientific">Lachancea dasiensis</name>
    <dbReference type="NCBI Taxonomy" id="1072105"/>
    <lineage>
        <taxon>Eukaryota</taxon>
        <taxon>Fungi</taxon>
        <taxon>Dikarya</taxon>
        <taxon>Ascomycota</taxon>
        <taxon>Saccharomycotina</taxon>
        <taxon>Saccharomycetes</taxon>
        <taxon>Saccharomycetales</taxon>
        <taxon>Saccharomycetaceae</taxon>
        <taxon>Lachancea</taxon>
    </lineage>
</organism>
<dbReference type="Gene3D" id="3.40.50.720">
    <property type="entry name" value="NAD(P)-binding Rossmann-like Domain"/>
    <property type="match status" value="2"/>
</dbReference>
<dbReference type="SUPFAM" id="SSF52283">
    <property type="entry name" value="Formate/glycerate dehydrogenase catalytic domain-like"/>
    <property type="match status" value="1"/>
</dbReference>
<dbReference type="SUPFAM" id="SSF51735">
    <property type="entry name" value="NAD(P)-binding Rossmann-fold domains"/>
    <property type="match status" value="1"/>
</dbReference>
<dbReference type="Pfam" id="PF02826">
    <property type="entry name" value="2-Hacid_dh_C"/>
    <property type="match status" value="1"/>
</dbReference>
<dbReference type="GO" id="GO:0016618">
    <property type="term" value="F:hydroxypyruvate reductase [NAD(P)H] activity"/>
    <property type="evidence" value="ECO:0007669"/>
    <property type="project" value="TreeGrafter"/>
</dbReference>
<name>A0A1G4J8H6_9SACH</name>
<dbReference type="InterPro" id="IPR006139">
    <property type="entry name" value="D-isomer_2_OHA_DH_cat_dom"/>
</dbReference>
<dbReference type="InterPro" id="IPR029752">
    <property type="entry name" value="D-isomer_DH_CS1"/>
</dbReference>
<reference evidence="6 7" key="1">
    <citation type="submission" date="2016-03" db="EMBL/GenBank/DDBJ databases">
        <authorList>
            <person name="Devillers H."/>
        </authorList>
    </citation>
    <scope>NUCLEOTIDE SEQUENCE [LARGE SCALE GENOMIC DNA]</scope>
    <source>
        <strain evidence="6">CBS 10888</strain>
    </source>
</reference>
<dbReference type="InterPro" id="IPR029753">
    <property type="entry name" value="D-isomer_DH_CS"/>
</dbReference>
<evidence type="ECO:0000313" key="6">
    <source>
        <dbReference type="EMBL" id="SCU86227.1"/>
    </source>
</evidence>
<feature type="domain" description="D-isomer specific 2-hydroxyacid dehydrogenase catalytic" evidence="4">
    <location>
        <begin position="23"/>
        <end position="330"/>
    </location>
</feature>
<evidence type="ECO:0000259" key="5">
    <source>
        <dbReference type="Pfam" id="PF02826"/>
    </source>
</evidence>
<dbReference type="Pfam" id="PF00389">
    <property type="entry name" value="2-Hacid_dh"/>
    <property type="match status" value="1"/>
</dbReference>
<accession>A0A1G4J8H6</accession>
<dbReference type="CDD" id="cd12168">
    <property type="entry name" value="Mand_dh_like"/>
    <property type="match status" value="1"/>
</dbReference>
<dbReference type="GO" id="GO:0030267">
    <property type="term" value="F:glyoxylate reductase (NADPH) activity"/>
    <property type="evidence" value="ECO:0007669"/>
    <property type="project" value="TreeGrafter"/>
</dbReference>
<dbReference type="OrthoDB" id="9991913at2759"/>
<evidence type="ECO:0000256" key="3">
    <source>
        <dbReference type="RuleBase" id="RU003719"/>
    </source>
</evidence>
<keyword evidence="2 3" id="KW-0560">Oxidoreductase</keyword>
<proteinExistence type="inferred from homology"/>
<dbReference type="GO" id="GO:0051287">
    <property type="term" value="F:NAD binding"/>
    <property type="evidence" value="ECO:0007669"/>
    <property type="project" value="InterPro"/>
</dbReference>
<dbReference type="AlphaFoldDB" id="A0A1G4J8H6"/>
<dbReference type="PANTHER" id="PTHR10996">
    <property type="entry name" value="2-HYDROXYACID DEHYDROGENASE-RELATED"/>
    <property type="match status" value="1"/>
</dbReference>
<dbReference type="PROSITE" id="PS00670">
    <property type="entry name" value="D_2_HYDROXYACID_DH_2"/>
    <property type="match status" value="1"/>
</dbReference>
<dbReference type="EMBL" id="LT598454">
    <property type="protein sequence ID" value="SCU86227.1"/>
    <property type="molecule type" value="Genomic_DNA"/>
</dbReference>
<evidence type="ECO:0000256" key="1">
    <source>
        <dbReference type="ARBA" id="ARBA00005854"/>
    </source>
</evidence>
<sequence length="337" mass="37535">MIPKPKVLQFPPIRYADDAWEKLSEVAEIIPVTVASRQELIELLHGEYSDIVAIGRGYLTGKQVGRFDRDLIGHFPNTLKFIAHQGAGYDQIDVTELTKRGIQLANAPDIVNNATADTALFLLLGAMRNFEEGRRNLRNDEWPTKGFAAGAQPGFTPDDKVLGIIGMGGIGRTLCKRVRPLGFKKIVYYNRSPLSEALELGCQYLPLEELLKCADVVSIHCPLNESTKHLLNKDRFHLMKDGVIIINTARGSVIEEQALLRCLKTGKVARVGLDVFENEPHVSNELLELPNVLALPHMGTQAIQTVKKMEECVVDNIYAGIHTGKVLNLVCEQRFRF</sequence>
<dbReference type="Proteomes" id="UP000190274">
    <property type="component" value="Chromosome D"/>
</dbReference>
<evidence type="ECO:0000256" key="2">
    <source>
        <dbReference type="ARBA" id="ARBA00023002"/>
    </source>
</evidence>
<keyword evidence="7" id="KW-1185">Reference proteome</keyword>
<dbReference type="InterPro" id="IPR050223">
    <property type="entry name" value="D-isomer_2-hydroxyacid_DH"/>
</dbReference>
<comment type="similarity">
    <text evidence="1 3">Belongs to the D-isomer specific 2-hydroxyacid dehydrogenase family.</text>
</comment>
<gene>
    <name evidence="6" type="ORF">LADA_0D13168G</name>
</gene>
<dbReference type="InterPro" id="IPR006140">
    <property type="entry name" value="D-isomer_DH_NAD-bd"/>
</dbReference>
<dbReference type="PANTHER" id="PTHR10996:SF257">
    <property type="entry name" value="GLYOXYLATE REDUCTASE 1"/>
    <property type="match status" value="1"/>
</dbReference>
<feature type="domain" description="D-isomer specific 2-hydroxyacid dehydrogenase NAD-binding" evidence="5">
    <location>
        <begin position="121"/>
        <end position="299"/>
    </location>
</feature>